<organism evidence="1">
    <name type="scientific">marine sediment metagenome</name>
    <dbReference type="NCBI Taxonomy" id="412755"/>
    <lineage>
        <taxon>unclassified sequences</taxon>
        <taxon>metagenomes</taxon>
        <taxon>ecological metagenomes</taxon>
    </lineage>
</organism>
<protein>
    <submittedName>
        <fullName evidence="1">Uncharacterized protein</fullName>
    </submittedName>
</protein>
<accession>X1DBI6</accession>
<dbReference type="AlphaFoldDB" id="X1DBI6"/>
<reference evidence="1" key="1">
    <citation type="journal article" date="2014" name="Front. Microbiol.">
        <title>High frequency of phylogenetically diverse reductive dehalogenase-homologous genes in deep subseafloor sedimentary metagenomes.</title>
        <authorList>
            <person name="Kawai M."/>
            <person name="Futagami T."/>
            <person name="Toyoda A."/>
            <person name="Takaki Y."/>
            <person name="Nishi S."/>
            <person name="Hori S."/>
            <person name="Arai W."/>
            <person name="Tsubouchi T."/>
            <person name="Morono Y."/>
            <person name="Uchiyama I."/>
            <person name="Ito T."/>
            <person name="Fujiyama A."/>
            <person name="Inagaki F."/>
            <person name="Takami H."/>
        </authorList>
    </citation>
    <scope>NUCLEOTIDE SEQUENCE</scope>
    <source>
        <strain evidence="1">Expedition CK06-06</strain>
    </source>
</reference>
<name>X1DBI6_9ZZZZ</name>
<sequence>MTTKQQRLSWLNDEELNEPEFDIFTPSNSGRPIEFKVLNWERISKTFKLKNKDGEYTGKERISTFIETDKGFLRIDSIRLRKELALFPLFKGKLILQRWVDDSNTMNTYYKIQKSSSTIEISTKRK</sequence>
<proteinExistence type="predicted"/>
<gene>
    <name evidence="1" type="ORF">S01H4_53245</name>
</gene>
<evidence type="ECO:0000313" key="1">
    <source>
        <dbReference type="EMBL" id="GAH17572.1"/>
    </source>
</evidence>
<dbReference type="EMBL" id="BART01030508">
    <property type="protein sequence ID" value="GAH17572.1"/>
    <property type="molecule type" value="Genomic_DNA"/>
</dbReference>
<comment type="caution">
    <text evidence="1">The sequence shown here is derived from an EMBL/GenBank/DDBJ whole genome shotgun (WGS) entry which is preliminary data.</text>
</comment>